<gene>
    <name evidence="1" type="ORF">GNZ21_02475</name>
</gene>
<evidence type="ECO:0000313" key="1">
    <source>
        <dbReference type="EMBL" id="MVT25238.1"/>
    </source>
</evidence>
<dbReference type="EMBL" id="WRPM01000018">
    <property type="protein sequence ID" value="MVT25238.1"/>
    <property type="molecule type" value="Genomic_DNA"/>
</dbReference>
<name>A0A7K1UFJ7_9MICC</name>
<sequence>MDTDEWNDAEQRRTPFPPQLGGLKLDAITLHEGESTVLAEYLYCGGPGGNRELRLHLLDPASLPEHLEFDAHPGQYERATMANQPITLAHIDPNFGPWDAIIDRDQAPWLRVLTSADTDTSRDWILKSLSEVLSEQ</sequence>
<organism evidence="1 2">
    <name type="scientific">Nesterenkonia alkaliphila</name>
    <dbReference type="NCBI Taxonomy" id="1463631"/>
    <lineage>
        <taxon>Bacteria</taxon>
        <taxon>Bacillati</taxon>
        <taxon>Actinomycetota</taxon>
        <taxon>Actinomycetes</taxon>
        <taxon>Micrococcales</taxon>
        <taxon>Micrococcaceae</taxon>
        <taxon>Nesterenkonia</taxon>
    </lineage>
</organism>
<dbReference type="OrthoDB" id="3993669at2"/>
<accession>A0A7K1UFJ7</accession>
<evidence type="ECO:0000313" key="2">
    <source>
        <dbReference type="Proteomes" id="UP000460157"/>
    </source>
</evidence>
<protein>
    <submittedName>
        <fullName evidence="1">Uncharacterized protein</fullName>
    </submittedName>
</protein>
<proteinExistence type="predicted"/>
<dbReference type="RefSeq" id="WP_157321049.1">
    <property type="nucleotide sequence ID" value="NZ_BMFX01000016.1"/>
</dbReference>
<keyword evidence="2" id="KW-1185">Reference proteome</keyword>
<dbReference type="AlphaFoldDB" id="A0A7K1UFJ7"/>
<dbReference type="Proteomes" id="UP000460157">
    <property type="component" value="Unassembled WGS sequence"/>
</dbReference>
<comment type="caution">
    <text evidence="1">The sequence shown here is derived from an EMBL/GenBank/DDBJ whole genome shotgun (WGS) entry which is preliminary data.</text>
</comment>
<reference evidence="1 2" key="1">
    <citation type="submission" date="2019-12" db="EMBL/GenBank/DDBJ databases">
        <title>Nesterenkonia muleiensis sp. nov., a novel actinobacterium isolated from sap of Populus euphratica.</title>
        <authorList>
            <person name="Wang R."/>
        </authorList>
    </citation>
    <scope>NUCLEOTIDE SEQUENCE [LARGE SCALE GENOMIC DNA]</scope>
    <source>
        <strain evidence="1 2">F10</strain>
    </source>
</reference>